<evidence type="ECO:0000256" key="2">
    <source>
        <dbReference type="ARBA" id="ARBA00010256"/>
    </source>
</evidence>
<evidence type="ECO:0000256" key="5">
    <source>
        <dbReference type="SAM" id="Phobius"/>
    </source>
</evidence>
<dbReference type="NCBIfam" id="TIGR02537">
    <property type="entry name" value="arch_flag_Nterm"/>
    <property type="match status" value="1"/>
</dbReference>
<name>A0A2V2MZJ7_9EURY</name>
<evidence type="ECO:0000256" key="1">
    <source>
        <dbReference type="ARBA" id="ARBA00004618"/>
    </source>
</evidence>
<sequence>MGSKASKFKSNAFSDNAFSGLEAAIVLIAFIVVAAVFSYSLIGSGFFASAKAQAATGAGVKQATSNVVVDGYLYGTMDSGKLKVLDFLIIVPEGNEPCSLSDIRYIYSHDGSSPQEITGTSPSGITSVTSDQSVQVSLDNLGGPAAGGTFTLELKPKFGASLLLTRKLSDGYTGGVILTA</sequence>
<dbReference type="EMBL" id="QGMZ01000039">
    <property type="protein sequence ID" value="PWR70816.1"/>
    <property type="molecule type" value="Genomic_DNA"/>
</dbReference>
<gene>
    <name evidence="6" type="ORF">DLD82_15105</name>
</gene>
<proteinExistence type="inferred from homology"/>
<dbReference type="AlphaFoldDB" id="A0A2V2MZJ7"/>
<dbReference type="GO" id="GO:0097589">
    <property type="term" value="C:archaeal-type flagellum"/>
    <property type="evidence" value="ECO:0007669"/>
    <property type="project" value="UniProtKB-SubCell"/>
</dbReference>
<comment type="function">
    <text evidence="4">Flagellin is the subunit protein which polymerizes to form the filaments of archaeal flagella.</text>
</comment>
<reference evidence="6 7" key="1">
    <citation type="submission" date="2018-05" db="EMBL/GenBank/DDBJ databases">
        <title>Draft genome of Methanospirillum stamsii Pt1.</title>
        <authorList>
            <person name="Dueholm M.S."/>
            <person name="Nielsen P.H."/>
            <person name="Bakmann L.F."/>
            <person name="Otzen D.E."/>
        </authorList>
    </citation>
    <scope>NUCLEOTIDE SEQUENCE [LARGE SCALE GENOMIC DNA]</scope>
    <source>
        <strain evidence="6 7">Pt1</strain>
    </source>
</reference>
<keyword evidence="5" id="KW-0472">Membrane</keyword>
<keyword evidence="3 4" id="KW-0974">Archaeal flagellum</keyword>
<dbReference type="InterPro" id="IPR013373">
    <property type="entry name" value="Flagellin/pilin_N_arc"/>
</dbReference>
<keyword evidence="7" id="KW-1185">Reference proteome</keyword>
<dbReference type="RefSeq" id="WP_109941950.1">
    <property type="nucleotide sequence ID" value="NZ_CP176366.1"/>
</dbReference>
<comment type="similarity">
    <text evidence="2 4">Belongs to the archaeal flagellin family.</text>
</comment>
<dbReference type="PANTHER" id="PTHR35903:SF1">
    <property type="entry name" value="FLAGELLIN B1"/>
    <property type="match status" value="1"/>
</dbReference>
<evidence type="ECO:0000256" key="3">
    <source>
        <dbReference type="ARBA" id="ARBA00022440"/>
    </source>
</evidence>
<dbReference type="GO" id="GO:0005198">
    <property type="term" value="F:structural molecule activity"/>
    <property type="evidence" value="ECO:0007669"/>
    <property type="project" value="InterPro"/>
</dbReference>
<comment type="subcellular location">
    <subcellularLocation>
        <location evidence="1 4">Archaeal flagellum</location>
    </subcellularLocation>
</comment>
<dbReference type="GO" id="GO:0097588">
    <property type="term" value="P:archaeal or bacterial-type flagellum-dependent cell motility"/>
    <property type="evidence" value="ECO:0007669"/>
    <property type="project" value="InterPro"/>
</dbReference>
<dbReference type="InterPro" id="IPR002774">
    <property type="entry name" value="Flagellin_arc-type"/>
</dbReference>
<keyword evidence="5" id="KW-0812">Transmembrane</keyword>
<dbReference type="GeneID" id="97608223"/>
<feature type="transmembrane region" description="Helical" evidence="5">
    <location>
        <begin position="21"/>
        <end position="42"/>
    </location>
</feature>
<organism evidence="6 7">
    <name type="scientific">Methanospirillum stamsii</name>
    <dbReference type="NCBI Taxonomy" id="1277351"/>
    <lineage>
        <taxon>Archaea</taxon>
        <taxon>Methanobacteriati</taxon>
        <taxon>Methanobacteriota</taxon>
        <taxon>Stenosarchaea group</taxon>
        <taxon>Methanomicrobia</taxon>
        <taxon>Methanomicrobiales</taxon>
        <taxon>Methanospirillaceae</taxon>
        <taxon>Methanospirillum</taxon>
    </lineage>
</organism>
<keyword evidence="5" id="KW-1133">Transmembrane helix</keyword>
<dbReference type="PANTHER" id="PTHR35903">
    <property type="entry name" value="FLAGELLIN B1"/>
    <property type="match status" value="1"/>
</dbReference>
<dbReference type="Pfam" id="PF01917">
    <property type="entry name" value="Flagellin_arch-type"/>
    <property type="match status" value="1"/>
</dbReference>
<dbReference type="Proteomes" id="UP000245934">
    <property type="component" value="Unassembled WGS sequence"/>
</dbReference>
<protein>
    <recommendedName>
        <fullName evidence="4">Flagellin</fullName>
    </recommendedName>
</protein>
<evidence type="ECO:0000313" key="7">
    <source>
        <dbReference type="Proteomes" id="UP000245934"/>
    </source>
</evidence>
<comment type="caution">
    <text evidence="6">The sequence shown here is derived from an EMBL/GenBank/DDBJ whole genome shotgun (WGS) entry which is preliminary data.</text>
</comment>
<evidence type="ECO:0000256" key="4">
    <source>
        <dbReference type="RuleBase" id="RU361282"/>
    </source>
</evidence>
<evidence type="ECO:0000313" key="6">
    <source>
        <dbReference type="EMBL" id="PWR70816.1"/>
    </source>
</evidence>
<accession>A0A2V2MZJ7</accession>